<sequence>MSAKDEPRHKLKLFSRKSSANPDQHEKPRTPNRYELKSPMYPSKPHNLIDGHVSKPIQFAGEIEGVSPDLDITNRTDVLRIIDKGKKQGAIPVHVEPHERMAILSLSVFDIKISTLSGQELLLRIPMHEIAAICFIKDDQQHILAIKFGE</sequence>
<dbReference type="PANTHER" id="PTHR21642">
    <property type="entry name" value="CEREBRAL CAVERNOUS MALFORMATIONS PROTEIN 2 HOMOLOG"/>
    <property type="match status" value="1"/>
</dbReference>
<evidence type="ECO:0000313" key="3">
    <source>
        <dbReference type="EMBL" id="GFN76063.1"/>
    </source>
</evidence>
<evidence type="ECO:0000256" key="1">
    <source>
        <dbReference type="ARBA" id="ARBA00010822"/>
    </source>
</evidence>
<feature type="compositionally biased region" description="Basic and acidic residues" evidence="2">
    <location>
        <begin position="23"/>
        <end position="36"/>
    </location>
</feature>
<dbReference type="EMBL" id="BLXT01000334">
    <property type="protein sequence ID" value="GFN76063.1"/>
    <property type="molecule type" value="Genomic_DNA"/>
</dbReference>
<comment type="caution">
    <text evidence="3">The sequence shown here is derived from an EMBL/GenBank/DDBJ whole genome shotgun (WGS) entry which is preliminary data.</text>
</comment>
<protein>
    <submittedName>
        <fullName evidence="3">Cerebral cavernous malformations protein 2 homolog</fullName>
    </submittedName>
</protein>
<dbReference type="PANTHER" id="PTHR21642:SF6">
    <property type="entry name" value="CEREBRAL CAVERNOUS MALFORMATIONS 2 HARMONIN-HOMOLOGY DOMAIN-CONTAINING PROTEIN"/>
    <property type="match status" value="1"/>
</dbReference>
<name>A0AAV3XYY6_9GAST</name>
<gene>
    <name evidence="3" type="ORF">PoB_000256900</name>
</gene>
<accession>A0AAV3XYY6</accession>
<proteinExistence type="inferred from homology"/>
<evidence type="ECO:0000313" key="4">
    <source>
        <dbReference type="Proteomes" id="UP000735302"/>
    </source>
</evidence>
<organism evidence="3 4">
    <name type="scientific">Plakobranchus ocellatus</name>
    <dbReference type="NCBI Taxonomy" id="259542"/>
    <lineage>
        <taxon>Eukaryota</taxon>
        <taxon>Metazoa</taxon>
        <taxon>Spiralia</taxon>
        <taxon>Lophotrochozoa</taxon>
        <taxon>Mollusca</taxon>
        <taxon>Gastropoda</taxon>
        <taxon>Heterobranchia</taxon>
        <taxon>Euthyneura</taxon>
        <taxon>Panpulmonata</taxon>
        <taxon>Sacoglossa</taxon>
        <taxon>Placobranchoidea</taxon>
        <taxon>Plakobranchidae</taxon>
        <taxon>Plakobranchus</taxon>
    </lineage>
</organism>
<feature type="region of interest" description="Disordered" evidence="2">
    <location>
        <begin position="1"/>
        <end position="47"/>
    </location>
</feature>
<dbReference type="AlphaFoldDB" id="A0AAV3XYY6"/>
<reference evidence="3 4" key="1">
    <citation type="journal article" date="2021" name="Elife">
        <title>Chloroplast acquisition without the gene transfer in kleptoplastic sea slugs, Plakobranchus ocellatus.</title>
        <authorList>
            <person name="Maeda T."/>
            <person name="Takahashi S."/>
            <person name="Yoshida T."/>
            <person name="Shimamura S."/>
            <person name="Takaki Y."/>
            <person name="Nagai Y."/>
            <person name="Toyoda A."/>
            <person name="Suzuki Y."/>
            <person name="Arimoto A."/>
            <person name="Ishii H."/>
            <person name="Satoh N."/>
            <person name="Nishiyama T."/>
            <person name="Hasebe M."/>
            <person name="Maruyama T."/>
            <person name="Minagawa J."/>
            <person name="Obokata J."/>
            <person name="Shigenobu S."/>
        </authorList>
    </citation>
    <scope>NUCLEOTIDE SEQUENCE [LARGE SCALE GENOMIC DNA]</scope>
</reference>
<evidence type="ECO:0000256" key="2">
    <source>
        <dbReference type="SAM" id="MobiDB-lite"/>
    </source>
</evidence>
<dbReference type="InterPro" id="IPR026159">
    <property type="entry name" value="Malcavernin"/>
</dbReference>
<comment type="similarity">
    <text evidence="1">Belongs to the CCM2 family.</text>
</comment>
<dbReference type="InterPro" id="IPR011993">
    <property type="entry name" value="PH-like_dom_sf"/>
</dbReference>
<dbReference type="Gene3D" id="2.30.29.30">
    <property type="entry name" value="Pleckstrin-homology domain (PH domain)/Phosphotyrosine-binding domain (PTB)"/>
    <property type="match status" value="1"/>
</dbReference>
<keyword evidence="4" id="KW-1185">Reference proteome</keyword>
<dbReference type="Proteomes" id="UP000735302">
    <property type="component" value="Unassembled WGS sequence"/>
</dbReference>